<feature type="domain" description="Peptidase M13 C-terminal" evidence="8">
    <location>
        <begin position="447"/>
        <end position="658"/>
    </location>
</feature>
<dbReference type="Gene3D" id="3.40.390.10">
    <property type="entry name" value="Collagenase (Catalytic Domain)"/>
    <property type="match status" value="1"/>
</dbReference>
<evidence type="ECO:0000256" key="2">
    <source>
        <dbReference type="ARBA" id="ARBA00007357"/>
    </source>
</evidence>
<protein>
    <submittedName>
        <fullName evidence="10">M13-type metalloendopeptidase</fullName>
        <ecNumber evidence="10">3.4.24.-</ecNumber>
    </submittedName>
</protein>
<dbReference type="PANTHER" id="PTHR11733:SF167">
    <property type="entry name" value="FI17812P1-RELATED"/>
    <property type="match status" value="1"/>
</dbReference>
<feature type="domain" description="Peptidase M13 N-terminal" evidence="9">
    <location>
        <begin position="20"/>
        <end position="396"/>
    </location>
</feature>
<comment type="cofactor">
    <cofactor evidence="1">
        <name>Zn(2+)</name>
        <dbReference type="ChEBI" id="CHEBI:29105"/>
    </cofactor>
</comment>
<dbReference type="EC" id="3.4.24.-" evidence="10"/>
<proteinExistence type="inferred from homology"/>
<dbReference type="Pfam" id="PF05649">
    <property type="entry name" value="Peptidase_M13_N"/>
    <property type="match status" value="1"/>
</dbReference>
<dbReference type="SUPFAM" id="SSF55486">
    <property type="entry name" value="Metalloproteases ('zincins'), catalytic domain"/>
    <property type="match status" value="1"/>
</dbReference>
<gene>
    <name evidence="10" type="ORF">R6G80_07640</name>
</gene>
<dbReference type="InterPro" id="IPR000718">
    <property type="entry name" value="Peptidase_M13"/>
</dbReference>
<accession>A0AAW9HVA6</accession>
<name>A0AAW9HVA6_9ACTO</name>
<evidence type="ECO:0000259" key="8">
    <source>
        <dbReference type="Pfam" id="PF01431"/>
    </source>
</evidence>
<evidence type="ECO:0000256" key="1">
    <source>
        <dbReference type="ARBA" id="ARBA00001947"/>
    </source>
</evidence>
<keyword evidence="6" id="KW-0862">Zinc</keyword>
<evidence type="ECO:0000313" key="10">
    <source>
        <dbReference type="EMBL" id="MDY5155589.1"/>
    </source>
</evidence>
<evidence type="ECO:0000256" key="5">
    <source>
        <dbReference type="ARBA" id="ARBA00022801"/>
    </source>
</evidence>
<dbReference type="Pfam" id="PF01431">
    <property type="entry name" value="Peptidase_M13"/>
    <property type="match status" value="1"/>
</dbReference>
<organism evidence="10 11">
    <name type="scientific">Actinotignum urinale</name>
    <dbReference type="NCBI Taxonomy" id="190146"/>
    <lineage>
        <taxon>Bacteria</taxon>
        <taxon>Bacillati</taxon>
        <taxon>Actinomycetota</taxon>
        <taxon>Actinomycetes</taxon>
        <taxon>Actinomycetales</taxon>
        <taxon>Actinomycetaceae</taxon>
        <taxon>Actinotignum</taxon>
    </lineage>
</organism>
<dbReference type="PANTHER" id="PTHR11733">
    <property type="entry name" value="ZINC METALLOPROTEASE FAMILY M13 NEPRILYSIN-RELATED"/>
    <property type="match status" value="1"/>
</dbReference>
<sequence length="661" mass="74130">MKNTEMSRVVDGWDSQVRIQDDLYRAVNGSWMDTTPIPDDESRIGAFMDLRNVAEEHIRDILTSPEGGETADFAKARRLYDSWMDVETLEALGTTPLDSDVADVRGATSKEELATIIGRLSTQGVGTFFGYGVDSSFDDPNLNVFFMGQAGISLPDEAYYRDPTFAPILEAFKEHVPGMWQLATGDSEEKSGEVATTIIGLETAIASSHMSVVDSRNVDLLNNPMSFNEFVEKAPGFEWAKCLVAAGYKPEELGTITVFAPDALAGAAQLWETTSLDDLKTYTLWRIIRARATFLTPEIDAKNFDFYGKILMGAQEQRDRWKRGVQLVNGTLGEAVGKVYVEQHFPPAAKEQMDVLVADLLEAYRQSITALDWMGEETKKRALEKVDSFVPKIGYPEKWRDYSTVNTGANLVDNMRSISEYEASRERAKLGKPVDRTEWFMNPQTVNAYYNPQWNEIVFPAAILQFPFFVEGRDAALNYGGIGAVIGHEIGHGFDDQGSKYDAQGAVSNWWTEQDREEFEKRTSNLVEQFNQYVPAQFGDNSEFHVNGELTLGENIGDLGGLSIAVKAYKIHLERNGLTPENTPNIDGFTALQRIFLSFARIWRGKERNEFLQQQIATDPHSPGEFRCNGIVKNIDTFSEAFNLKQGDALYLPPETRVKIW</sequence>
<evidence type="ECO:0000256" key="4">
    <source>
        <dbReference type="ARBA" id="ARBA00022723"/>
    </source>
</evidence>
<dbReference type="InterPro" id="IPR024079">
    <property type="entry name" value="MetalloPept_cat_dom_sf"/>
</dbReference>
<dbReference type="InterPro" id="IPR018497">
    <property type="entry name" value="Peptidase_M13_C"/>
</dbReference>
<dbReference type="RefSeq" id="WP_320756728.1">
    <property type="nucleotide sequence ID" value="NZ_JAWNGC010000013.1"/>
</dbReference>
<keyword evidence="4" id="KW-0479">Metal-binding</keyword>
<reference evidence="10" key="1">
    <citation type="submission" date="2023-10" db="EMBL/GenBank/DDBJ databases">
        <title>Whole Genome based description of the genera Actinobaculum and Actinotignum reveals a complex phylogenetic relationship within the species included in the genus Actinotignum.</title>
        <authorList>
            <person name="Jensen C.S."/>
            <person name="Dargis R."/>
            <person name="Kemp M."/>
            <person name="Christensen J.J."/>
        </authorList>
    </citation>
    <scope>NUCLEOTIDE SEQUENCE</scope>
    <source>
        <strain evidence="10">SLA_B511</strain>
    </source>
</reference>
<keyword evidence="3" id="KW-0645">Protease</keyword>
<dbReference type="EMBL" id="JAWNGC010000013">
    <property type="protein sequence ID" value="MDY5155589.1"/>
    <property type="molecule type" value="Genomic_DNA"/>
</dbReference>
<keyword evidence="5 10" id="KW-0378">Hydrolase</keyword>
<evidence type="ECO:0000259" key="9">
    <source>
        <dbReference type="Pfam" id="PF05649"/>
    </source>
</evidence>
<evidence type="ECO:0000313" key="11">
    <source>
        <dbReference type="Proteomes" id="UP001281731"/>
    </source>
</evidence>
<dbReference type="Gene3D" id="1.10.1380.10">
    <property type="entry name" value="Neutral endopeptidase , domain2"/>
    <property type="match status" value="1"/>
</dbReference>
<dbReference type="GO" id="GO:0046872">
    <property type="term" value="F:metal ion binding"/>
    <property type="evidence" value="ECO:0007669"/>
    <property type="project" value="UniProtKB-KW"/>
</dbReference>
<dbReference type="GO" id="GO:0004222">
    <property type="term" value="F:metalloendopeptidase activity"/>
    <property type="evidence" value="ECO:0007669"/>
    <property type="project" value="InterPro"/>
</dbReference>
<evidence type="ECO:0000256" key="7">
    <source>
        <dbReference type="ARBA" id="ARBA00023049"/>
    </source>
</evidence>
<dbReference type="GO" id="GO:0016485">
    <property type="term" value="P:protein processing"/>
    <property type="evidence" value="ECO:0007669"/>
    <property type="project" value="TreeGrafter"/>
</dbReference>
<evidence type="ECO:0000256" key="3">
    <source>
        <dbReference type="ARBA" id="ARBA00022670"/>
    </source>
</evidence>
<dbReference type="PRINTS" id="PR00786">
    <property type="entry name" value="NEPRILYSIN"/>
</dbReference>
<dbReference type="AlphaFoldDB" id="A0AAW9HVA6"/>
<dbReference type="Proteomes" id="UP001281731">
    <property type="component" value="Unassembled WGS sequence"/>
</dbReference>
<comment type="caution">
    <text evidence="10">The sequence shown here is derived from an EMBL/GenBank/DDBJ whole genome shotgun (WGS) entry which is preliminary data.</text>
</comment>
<dbReference type="InterPro" id="IPR008753">
    <property type="entry name" value="Peptidase_M13_N"/>
</dbReference>
<dbReference type="GO" id="GO:0005886">
    <property type="term" value="C:plasma membrane"/>
    <property type="evidence" value="ECO:0007669"/>
    <property type="project" value="TreeGrafter"/>
</dbReference>
<evidence type="ECO:0000256" key="6">
    <source>
        <dbReference type="ARBA" id="ARBA00022833"/>
    </source>
</evidence>
<dbReference type="InterPro" id="IPR042089">
    <property type="entry name" value="Peptidase_M13_dom_2"/>
</dbReference>
<comment type="similarity">
    <text evidence="2">Belongs to the peptidase M13 family.</text>
</comment>
<keyword evidence="7" id="KW-0482">Metalloprotease</keyword>
<dbReference type="CDD" id="cd08662">
    <property type="entry name" value="M13"/>
    <property type="match status" value="1"/>
</dbReference>
<dbReference type="PROSITE" id="PS51885">
    <property type="entry name" value="NEPRILYSIN"/>
    <property type="match status" value="1"/>
</dbReference>